<dbReference type="EMBL" id="HBUF01167363">
    <property type="protein sequence ID" value="CAG6651373.1"/>
    <property type="molecule type" value="Transcribed_RNA"/>
</dbReference>
<organism evidence="2">
    <name type="scientific">Cacopsylla melanoneura</name>
    <dbReference type="NCBI Taxonomy" id="428564"/>
    <lineage>
        <taxon>Eukaryota</taxon>
        <taxon>Metazoa</taxon>
        <taxon>Ecdysozoa</taxon>
        <taxon>Arthropoda</taxon>
        <taxon>Hexapoda</taxon>
        <taxon>Insecta</taxon>
        <taxon>Pterygota</taxon>
        <taxon>Neoptera</taxon>
        <taxon>Paraneoptera</taxon>
        <taxon>Hemiptera</taxon>
        <taxon>Sternorrhyncha</taxon>
        <taxon>Psylloidea</taxon>
        <taxon>Psyllidae</taxon>
        <taxon>Psyllinae</taxon>
        <taxon>Cacopsylla</taxon>
    </lineage>
</organism>
<proteinExistence type="predicted"/>
<reference evidence="2" key="1">
    <citation type="submission" date="2021-05" db="EMBL/GenBank/DDBJ databases">
        <authorList>
            <person name="Alioto T."/>
            <person name="Alioto T."/>
            <person name="Gomez Garrido J."/>
        </authorList>
    </citation>
    <scope>NUCLEOTIDE SEQUENCE</scope>
</reference>
<evidence type="ECO:0000313" key="2">
    <source>
        <dbReference type="EMBL" id="CAG6651373.1"/>
    </source>
</evidence>
<accession>A0A8D8W8V8</accession>
<protein>
    <submittedName>
        <fullName evidence="2">Uncharacterized protein</fullName>
    </submittedName>
</protein>
<feature type="region of interest" description="Disordered" evidence="1">
    <location>
        <begin position="112"/>
        <end position="131"/>
    </location>
</feature>
<sequence length="188" mass="22443">MMGIQVEKYEIDSCYRLGKLKGKLRPVLVKFVTQWRKDEVYRKRYLLKGHKLYIDHDLSKEELTIVRQLKPRMNQQRTEGNHAVVKGCELIVNGQKQIEDHRKSMNVSQQRKEIATTTENQISPQTKQNQVEENCVLKESKKEEVINVYTQSKKKKNEKNRPKHKYKKKIIINNTGLFHLFWILDKEH</sequence>
<dbReference type="AlphaFoldDB" id="A0A8D8W8V8"/>
<name>A0A8D8W8V8_9HEMI</name>
<evidence type="ECO:0000256" key="1">
    <source>
        <dbReference type="SAM" id="MobiDB-lite"/>
    </source>
</evidence>